<evidence type="ECO:0000256" key="1">
    <source>
        <dbReference type="ARBA" id="ARBA00004651"/>
    </source>
</evidence>
<dbReference type="PANTHER" id="PTHR37422:SF13">
    <property type="entry name" value="LIPOPOLYSACCHARIDE BIOSYNTHESIS PROTEIN PA4999-RELATED"/>
    <property type="match status" value="1"/>
</dbReference>
<proteinExistence type="predicted"/>
<name>A0A9X9BLE4_PSEMA</name>
<feature type="transmembrane region" description="Helical" evidence="6">
    <location>
        <begin position="154"/>
        <end position="174"/>
    </location>
</feature>
<evidence type="ECO:0000256" key="5">
    <source>
        <dbReference type="ARBA" id="ARBA00023136"/>
    </source>
</evidence>
<feature type="transmembrane region" description="Helical" evidence="6">
    <location>
        <begin position="522"/>
        <end position="539"/>
    </location>
</feature>
<keyword evidence="5 6" id="KW-0472">Membrane</keyword>
<protein>
    <recommendedName>
        <fullName evidence="7">O-antigen ligase-related domain-containing protein</fullName>
    </recommendedName>
</protein>
<feature type="transmembrane region" description="Helical" evidence="6">
    <location>
        <begin position="701"/>
        <end position="718"/>
    </location>
</feature>
<feature type="transmembrane region" description="Helical" evidence="6">
    <location>
        <begin position="545"/>
        <end position="562"/>
    </location>
</feature>
<dbReference type="RefSeq" id="WP_074844577.1">
    <property type="nucleotide sequence ID" value="NZ_FNSU01000001.1"/>
</dbReference>
<evidence type="ECO:0000256" key="3">
    <source>
        <dbReference type="ARBA" id="ARBA00022692"/>
    </source>
</evidence>
<dbReference type="Pfam" id="PF03706">
    <property type="entry name" value="LPG_synthase_TM"/>
    <property type="match status" value="1"/>
</dbReference>
<dbReference type="Pfam" id="PF04932">
    <property type="entry name" value="Wzy_C"/>
    <property type="match status" value="1"/>
</dbReference>
<evidence type="ECO:0000313" key="8">
    <source>
        <dbReference type="EMBL" id="TWR49445.1"/>
    </source>
</evidence>
<gene>
    <name evidence="8" type="ORF">FIV41_31125</name>
</gene>
<feature type="transmembrane region" description="Helical" evidence="6">
    <location>
        <begin position="270"/>
        <end position="292"/>
    </location>
</feature>
<feature type="transmembrane region" description="Helical" evidence="6">
    <location>
        <begin position="350"/>
        <end position="373"/>
    </location>
</feature>
<feature type="transmembrane region" description="Helical" evidence="6">
    <location>
        <begin position="417"/>
        <end position="437"/>
    </location>
</feature>
<feature type="transmembrane region" description="Helical" evidence="6">
    <location>
        <begin position="491"/>
        <end position="510"/>
    </location>
</feature>
<feature type="transmembrane region" description="Helical" evidence="6">
    <location>
        <begin position="9"/>
        <end position="26"/>
    </location>
</feature>
<feature type="domain" description="O-antigen ligase-related" evidence="7">
    <location>
        <begin position="529"/>
        <end position="681"/>
    </location>
</feature>
<dbReference type="EMBL" id="VFEQ01000037">
    <property type="protein sequence ID" value="TWR49445.1"/>
    <property type="molecule type" value="Genomic_DNA"/>
</dbReference>
<dbReference type="AlphaFoldDB" id="A0A9X9BLE4"/>
<dbReference type="OrthoDB" id="7018515at2"/>
<dbReference type="PANTHER" id="PTHR37422">
    <property type="entry name" value="TEICHURONIC ACID BIOSYNTHESIS PROTEIN TUAE"/>
    <property type="match status" value="1"/>
</dbReference>
<dbReference type="InterPro" id="IPR051533">
    <property type="entry name" value="WaaL-like"/>
</dbReference>
<reference evidence="8 9" key="1">
    <citation type="submission" date="2019-06" db="EMBL/GenBank/DDBJ databases">
        <title>Pseudomonas bimorpha sp. nov. isolated from bovine raw milk and skim milk concentrate.</title>
        <authorList>
            <person name="Hofmann K."/>
            <person name="Huptas C."/>
            <person name="Doll E."/>
            <person name="Scherer S."/>
            <person name="Wenning M."/>
        </authorList>
    </citation>
    <scope>NUCLEOTIDE SEQUENCE [LARGE SCALE GENOMIC DNA]</scope>
    <source>
        <strain evidence="8 9">DSM 13124</strain>
    </source>
</reference>
<feature type="transmembrane region" description="Helical" evidence="6">
    <location>
        <begin position="385"/>
        <end position="405"/>
    </location>
</feature>
<comment type="subcellular location">
    <subcellularLocation>
        <location evidence="1">Cell membrane</location>
        <topology evidence="1">Multi-pass membrane protein</topology>
    </subcellularLocation>
</comment>
<dbReference type="InterPro" id="IPR007016">
    <property type="entry name" value="O-antigen_ligase-rel_domated"/>
</dbReference>
<evidence type="ECO:0000259" key="7">
    <source>
        <dbReference type="Pfam" id="PF04932"/>
    </source>
</evidence>
<accession>A0A9X9BLE4</accession>
<feature type="transmembrane region" description="Helical" evidence="6">
    <location>
        <begin position="325"/>
        <end position="344"/>
    </location>
</feature>
<evidence type="ECO:0000256" key="6">
    <source>
        <dbReference type="SAM" id="Phobius"/>
    </source>
</evidence>
<feature type="transmembrane region" description="Helical" evidence="6">
    <location>
        <begin position="124"/>
        <end position="142"/>
    </location>
</feature>
<evidence type="ECO:0000256" key="2">
    <source>
        <dbReference type="ARBA" id="ARBA00022475"/>
    </source>
</evidence>
<dbReference type="InterPro" id="IPR022791">
    <property type="entry name" value="L-PG_synthase/AglD"/>
</dbReference>
<evidence type="ECO:0000313" key="9">
    <source>
        <dbReference type="Proteomes" id="UP000316123"/>
    </source>
</evidence>
<keyword evidence="4 6" id="KW-1133">Transmembrane helix</keyword>
<feature type="transmembrane region" description="Helical" evidence="6">
    <location>
        <begin position="38"/>
        <end position="62"/>
    </location>
</feature>
<keyword evidence="2" id="KW-1003">Cell membrane</keyword>
<sequence>MDVKKVKKIVGAVVSLFLLTGLMFYLSPADILSHAQQFPPTLLVLVFALMVGNVVVVTFRFWRILSHFDHPLSWLLVFKASAAANIASLLVIPLFGQMAGRQAVLQSAGVSAVENAVIAAYERTVVAAISAAFAMLGALYLLEGVVSKYLDELPVVEIFSVLLFALALSLVLGISRFEIKIGNSLLAKRNAKRLLEVALISSTSNLLMLTCFVCLFSVVAPNVSMLQLFSAAAIVSFAAGLPVSFGGWGLREIVSVSVLGTFAVSAEQALAASILCGLLSVLSVISLAPFALRKGKHTMAQPVEGGEVESTLARRKLGGAYLERSAAWVLCFCVSLFIFFQIIIKYGESAISVNLADPFAILALSVVLLNAVFSRSAPRWRFLRVNSLLLLVTLVMFLGYAHGFYSIGANGWAMGKMFGWFVLLGFASAGYLAAVYYGLPGVRRIVETMVAVICVIIILQIALRILHLYGIIHWSGFTYSIDGYVGNRNALAFQIICVAAAFISLSPLYQGGCLRAFPTIKCSVFAVVALAIMITGIFYTSSRSGIVTILVLLFFAGIFNMMKRSHLLASLIVSCVFYAVIIYFPVALDFFDDLLYFVLGDSFSFPHIQTQPEFSMSESDAGRISINSAAITAWLQSPWWGNGLGYFFDKSSQLVGFPVIIHNTALWVLTEFGVAGLSCFALMFVYLCASAFFKKKRSVRDNAIILLLLGFALMSLFHEVMYQRVFWFLLGLVLASQFVRAPIKLSTAALATSPA</sequence>
<comment type="caution">
    <text evidence="8">The sequence shown here is derived from an EMBL/GenBank/DDBJ whole genome shotgun (WGS) entry which is preliminary data.</text>
</comment>
<feature type="transmembrane region" description="Helical" evidence="6">
    <location>
        <begin position="194"/>
        <end position="216"/>
    </location>
</feature>
<dbReference type="GO" id="GO:0005886">
    <property type="term" value="C:plasma membrane"/>
    <property type="evidence" value="ECO:0007669"/>
    <property type="project" value="UniProtKB-SubCell"/>
</dbReference>
<keyword evidence="3 6" id="KW-0812">Transmembrane</keyword>
<evidence type="ECO:0000256" key="4">
    <source>
        <dbReference type="ARBA" id="ARBA00022989"/>
    </source>
</evidence>
<organism evidence="8 9">
    <name type="scientific">Pseudomonas marginalis</name>
    <name type="common">Pseudomonas panacis</name>
    <dbReference type="NCBI Taxonomy" id="298"/>
    <lineage>
        <taxon>Bacteria</taxon>
        <taxon>Pseudomonadati</taxon>
        <taxon>Pseudomonadota</taxon>
        <taxon>Gammaproteobacteria</taxon>
        <taxon>Pseudomonadales</taxon>
        <taxon>Pseudomonadaceae</taxon>
        <taxon>Pseudomonas</taxon>
    </lineage>
</organism>
<feature type="transmembrane region" description="Helical" evidence="6">
    <location>
        <begin position="74"/>
        <end position="95"/>
    </location>
</feature>
<feature type="transmembrane region" description="Helical" evidence="6">
    <location>
        <begin position="567"/>
        <end position="588"/>
    </location>
</feature>
<feature type="transmembrane region" description="Helical" evidence="6">
    <location>
        <begin position="228"/>
        <end position="250"/>
    </location>
</feature>
<feature type="transmembrane region" description="Helical" evidence="6">
    <location>
        <begin position="449"/>
        <end position="471"/>
    </location>
</feature>
<feature type="transmembrane region" description="Helical" evidence="6">
    <location>
        <begin position="665"/>
        <end position="689"/>
    </location>
</feature>
<dbReference type="Proteomes" id="UP000316123">
    <property type="component" value="Unassembled WGS sequence"/>
</dbReference>